<evidence type="ECO:0000256" key="1">
    <source>
        <dbReference type="SAM" id="Coils"/>
    </source>
</evidence>
<dbReference type="Proteomes" id="UP001218188">
    <property type="component" value="Unassembled WGS sequence"/>
</dbReference>
<comment type="caution">
    <text evidence="3">The sequence shown here is derived from an EMBL/GenBank/DDBJ whole genome shotgun (WGS) entry which is preliminary data.</text>
</comment>
<reference evidence="3" key="1">
    <citation type="submission" date="2023-03" db="EMBL/GenBank/DDBJ databases">
        <title>Massive genome expansion in bonnet fungi (Mycena s.s.) driven by repeated elements and novel gene families across ecological guilds.</title>
        <authorList>
            <consortium name="Lawrence Berkeley National Laboratory"/>
            <person name="Harder C.B."/>
            <person name="Miyauchi S."/>
            <person name="Viragh M."/>
            <person name="Kuo A."/>
            <person name="Thoen E."/>
            <person name="Andreopoulos B."/>
            <person name="Lu D."/>
            <person name="Skrede I."/>
            <person name="Drula E."/>
            <person name="Henrissat B."/>
            <person name="Morin E."/>
            <person name="Kohler A."/>
            <person name="Barry K."/>
            <person name="LaButti K."/>
            <person name="Morin E."/>
            <person name="Salamov A."/>
            <person name="Lipzen A."/>
            <person name="Mereny Z."/>
            <person name="Hegedus B."/>
            <person name="Baldrian P."/>
            <person name="Stursova M."/>
            <person name="Weitz H."/>
            <person name="Taylor A."/>
            <person name="Grigoriev I.V."/>
            <person name="Nagy L.G."/>
            <person name="Martin F."/>
            <person name="Kauserud H."/>
        </authorList>
    </citation>
    <scope>NUCLEOTIDE SEQUENCE</scope>
    <source>
        <strain evidence="3">CBHHK200</strain>
    </source>
</reference>
<evidence type="ECO:0000256" key="2">
    <source>
        <dbReference type="SAM" id="MobiDB-lite"/>
    </source>
</evidence>
<evidence type="ECO:0000313" key="4">
    <source>
        <dbReference type="Proteomes" id="UP001218188"/>
    </source>
</evidence>
<protein>
    <submittedName>
        <fullName evidence="3">Uncharacterized protein</fullName>
    </submittedName>
</protein>
<keyword evidence="1" id="KW-0175">Coiled coil</keyword>
<evidence type="ECO:0000313" key="3">
    <source>
        <dbReference type="EMBL" id="KAJ7038973.1"/>
    </source>
</evidence>
<feature type="region of interest" description="Disordered" evidence="2">
    <location>
        <begin position="49"/>
        <end position="76"/>
    </location>
</feature>
<gene>
    <name evidence="3" type="ORF">C8F04DRAFT_1255544</name>
</gene>
<keyword evidence="4" id="KW-1185">Reference proteome</keyword>
<name>A0AAD6T727_9AGAR</name>
<dbReference type="EMBL" id="JARJCM010000029">
    <property type="protein sequence ID" value="KAJ7038973.1"/>
    <property type="molecule type" value="Genomic_DNA"/>
</dbReference>
<dbReference type="AlphaFoldDB" id="A0AAD6T727"/>
<accession>A0AAD6T727</accession>
<feature type="coiled-coil region" evidence="1">
    <location>
        <begin position="133"/>
        <end position="160"/>
    </location>
</feature>
<sequence>MQGEHRRRKSKGDSAARSNFLLNPEFGHLNSQVKDRNAFRVHLGAPAGPETQRELQAASQHTADPADIERGPDIPDIKLESPTKAVTVKVEKENIVLSAPTTAYVARTNSSRLSAKRARIDEVKSEDLGAPHSTNESLRISQLEREVASLRREIQVIQDLRREWEGMRHEYKTLRVRVGFVEDHVDELALRVPALSPDALELLPICDNGSQPVDEDYSQAEYGVDDMEVGAEQF</sequence>
<proteinExistence type="predicted"/>
<organism evidence="3 4">
    <name type="scientific">Mycena alexandri</name>
    <dbReference type="NCBI Taxonomy" id="1745969"/>
    <lineage>
        <taxon>Eukaryota</taxon>
        <taxon>Fungi</taxon>
        <taxon>Dikarya</taxon>
        <taxon>Basidiomycota</taxon>
        <taxon>Agaricomycotina</taxon>
        <taxon>Agaricomycetes</taxon>
        <taxon>Agaricomycetidae</taxon>
        <taxon>Agaricales</taxon>
        <taxon>Marasmiineae</taxon>
        <taxon>Mycenaceae</taxon>
        <taxon>Mycena</taxon>
    </lineage>
</organism>
<feature type="compositionally biased region" description="Basic and acidic residues" evidence="2">
    <location>
        <begin position="67"/>
        <end position="76"/>
    </location>
</feature>